<accession>A0A183K6P8</accession>
<evidence type="ECO:0000256" key="1">
    <source>
        <dbReference type="SAM" id="MobiDB-lite"/>
    </source>
</evidence>
<organism evidence="5">
    <name type="scientific">Schistosoma curassoni</name>
    <dbReference type="NCBI Taxonomy" id="6186"/>
    <lineage>
        <taxon>Eukaryota</taxon>
        <taxon>Metazoa</taxon>
        <taxon>Spiralia</taxon>
        <taxon>Lophotrochozoa</taxon>
        <taxon>Platyhelminthes</taxon>
        <taxon>Trematoda</taxon>
        <taxon>Digenea</taxon>
        <taxon>Strigeidida</taxon>
        <taxon>Schistosomatoidea</taxon>
        <taxon>Schistosomatidae</taxon>
        <taxon>Schistosoma</taxon>
    </lineage>
</organism>
<dbReference type="InterPro" id="IPR018392">
    <property type="entry name" value="LysM"/>
</dbReference>
<feature type="domain" description="LysM" evidence="2">
    <location>
        <begin position="30"/>
        <end position="73"/>
    </location>
</feature>
<evidence type="ECO:0000313" key="5">
    <source>
        <dbReference type="WBParaSite" id="SCUD_0001067301-mRNA-1"/>
    </source>
</evidence>
<reference evidence="5" key="1">
    <citation type="submission" date="2016-06" db="UniProtKB">
        <authorList>
            <consortium name="WormBaseParasite"/>
        </authorList>
    </citation>
    <scope>IDENTIFICATION</scope>
</reference>
<dbReference type="STRING" id="6186.A0A183K6P8"/>
<feature type="region of interest" description="Disordered" evidence="1">
    <location>
        <begin position="1"/>
        <end position="22"/>
    </location>
</feature>
<dbReference type="WBParaSite" id="SCUD_0001067301-mRNA-1">
    <property type="protein sequence ID" value="SCUD_0001067301-mRNA-1"/>
    <property type="gene ID" value="SCUD_0001067301"/>
</dbReference>
<proteinExistence type="predicted"/>
<keyword evidence="4" id="KW-1185">Reference proteome</keyword>
<evidence type="ECO:0000313" key="3">
    <source>
        <dbReference type="EMBL" id="VDP41000.1"/>
    </source>
</evidence>
<dbReference type="Pfam" id="PF01476">
    <property type="entry name" value="LysM"/>
    <property type="match status" value="1"/>
</dbReference>
<dbReference type="Gene3D" id="3.10.350.10">
    <property type="entry name" value="LysM domain"/>
    <property type="match status" value="1"/>
</dbReference>
<dbReference type="PROSITE" id="PS51782">
    <property type="entry name" value="LYSM"/>
    <property type="match status" value="1"/>
</dbReference>
<reference evidence="3 4" key="2">
    <citation type="submission" date="2018-11" db="EMBL/GenBank/DDBJ databases">
        <authorList>
            <consortium name="Pathogen Informatics"/>
        </authorList>
    </citation>
    <scope>NUCLEOTIDE SEQUENCE [LARGE SCALE GENOMIC DNA]</scope>
    <source>
        <strain evidence="3">Dakar</strain>
        <strain evidence="4">Dakar, Senegal</strain>
    </source>
</reference>
<gene>
    <name evidence="3" type="ORF">SCUD_LOCUS10673</name>
</gene>
<evidence type="ECO:0000313" key="4">
    <source>
        <dbReference type="Proteomes" id="UP000279833"/>
    </source>
</evidence>
<dbReference type="SMART" id="SM00257">
    <property type="entry name" value="LysM"/>
    <property type="match status" value="1"/>
</dbReference>
<sequence>MSEGSSILSSGPKRQYGTLESTNASQNPHIIYNVKPGDTLVSIAVQFGTTVQRLRWINRLWGSDISNIATLRVPVKSDPRRFVHHNSIELSTVKKKSEPGNEDAPQIASASIYFKELSERVEKAKEAASRCLEKSRFMRRVGDFSRFIEYIMHLLAPTKQVIVFLNLDYRLPEIIADCDPSKRDCFPVPSLSVSDETVVMVTAPSTSKLNSITDSRKRFCSIPTNSIHDPC</sequence>
<dbReference type="AlphaFoldDB" id="A0A183K6P8"/>
<protein>
    <submittedName>
        <fullName evidence="5">LysM domain-containing protein</fullName>
    </submittedName>
</protein>
<dbReference type="EMBL" id="UZAK01033921">
    <property type="protein sequence ID" value="VDP41000.1"/>
    <property type="molecule type" value="Genomic_DNA"/>
</dbReference>
<dbReference type="CDD" id="cd00118">
    <property type="entry name" value="LysM"/>
    <property type="match status" value="1"/>
</dbReference>
<dbReference type="InterPro" id="IPR036779">
    <property type="entry name" value="LysM_dom_sf"/>
</dbReference>
<evidence type="ECO:0000259" key="2">
    <source>
        <dbReference type="PROSITE" id="PS51782"/>
    </source>
</evidence>
<dbReference type="SUPFAM" id="SSF54106">
    <property type="entry name" value="LysM domain"/>
    <property type="match status" value="1"/>
</dbReference>
<dbReference type="Proteomes" id="UP000279833">
    <property type="component" value="Unassembled WGS sequence"/>
</dbReference>
<name>A0A183K6P8_9TREM</name>